<dbReference type="EMBL" id="QJKJ01005895">
    <property type="protein sequence ID" value="RDX88612.1"/>
    <property type="molecule type" value="Genomic_DNA"/>
</dbReference>
<keyword evidence="2" id="KW-1185">Reference proteome</keyword>
<dbReference type="OrthoDB" id="1418274at2759"/>
<organism evidence="1 2">
    <name type="scientific">Mucuna pruriens</name>
    <name type="common">Velvet bean</name>
    <name type="synonym">Dolichos pruriens</name>
    <dbReference type="NCBI Taxonomy" id="157652"/>
    <lineage>
        <taxon>Eukaryota</taxon>
        <taxon>Viridiplantae</taxon>
        <taxon>Streptophyta</taxon>
        <taxon>Embryophyta</taxon>
        <taxon>Tracheophyta</taxon>
        <taxon>Spermatophyta</taxon>
        <taxon>Magnoliopsida</taxon>
        <taxon>eudicotyledons</taxon>
        <taxon>Gunneridae</taxon>
        <taxon>Pentapetalae</taxon>
        <taxon>rosids</taxon>
        <taxon>fabids</taxon>
        <taxon>Fabales</taxon>
        <taxon>Fabaceae</taxon>
        <taxon>Papilionoideae</taxon>
        <taxon>50 kb inversion clade</taxon>
        <taxon>NPAAA clade</taxon>
        <taxon>indigoferoid/millettioid clade</taxon>
        <taxon>Phaseoleae</taxon>
        <taxon>Mucuna</taxon>
    </lineage>
</organism>
<feature type="non-terminal residue" evidence="1">
    <location>
        <position position="1"/>
    </location>
</feature>
<gene>
    <name evidence="1" type="ORF">CR513_29776</name>
</gene>
<evidence type="ECO:0000313" key="1">
    <source>
        <dbReference type="EMBL" id="RDX88612.1"/>
    </source>
</evidence>
<dbReference type="Proteomes" id="UP000257109">
    <property type="component" value="Unassembled WGS sequence"/>
</dbReference>
<proteinExistence type="predicted"/>
<reference evidence="1" key="1">
    <citation type="submission" date="2018-05" db="EMBL/GenBank/DDBJ databases">
        <title>Draft genome of Mucuna pruriens seed.</title>
        <authorList>
            <person name="Nnadi N.E."/>
            <person name="Vos R."/>
            <person name="Hasami M.H."/>
            <person name="Devisetty U.K."/>
            <person name="Aguiy J.C."/>
        </authorList>
    </citation>
    <scope>NUCLEOTIDE SEQUENCE [LARGE SCALE GENOMIC DNA]</scope>
    <source>
        <strain evidence="1">JCA_2017</strain>
    </source>
</reference>
<name>A0A371GDH8_MUCPR</name>
<sequence length="105" mass="12517">MIAFFDACHINMWEVVENDNYIPTNKEGVEIPRSLWKEEQKTMYLLNSKARNFLMCINGIRVRDFKISMLVDKYELFKMEDNKTINPTFGRFQMIINNLISLDKT</sequence>
<dbReference type="AlphaFoldDB" id="A0A371GDH8"/>
<accession>A0A371GDH8</accession>
<evidence type="ECO:0000313" key="2">
    <source>
        <dbReference type="Proteomes" id="UP000257109"/>
    </source>
</evidence>
<evidence type="ECO:0008006" key="3">
    <source>
        <dbReference type="Google" id="ProtNLM"/>
    </source>
</evidence>
<protein>
    <recommendedName>
        <fullName evidence="3">Copia protein</fullName>
    </recommendedName>
</protein>
<comment type="caution">
    <text evidence="1">The sequence shown here is derived from an EMBL/GenBank/DDBJ whole genome shotgun (WGS) entry which is preliminary data.</text>
</comment>